<evidence type="ECO:0000313" key="2">
    <source>
        <dbReference type="EMBL" id="OLP83043.1"/>
    </source>
</evidence>
<gene>
    <name evidence="2" type="ORF">AK812_SmicGene36252</name>
</gene>
<reference evidence="2 3" key="1">
    <citation type="submission" date="2016-02" db="EMBL/GenBank/DDBJ databases">
        <title>Genome analysis of coral dinoflagellate symbionts highlights evolutionary adaptations to a symbiotic lifestyle.</title>
        <authorList>
            <person name="Aranda M."/>
            <person name="Li Y."/>
            <person name="Liew Y.J."/>
            <person name="Baumgarten S."/>
            <person name="Simakov O."/>
            <person name="Wilson M."/>
            <person name="Piel J."/>
            <person name="Ashoor H."/>
            <person name="Bougouffa S."/>
            <person name="Bajic V.B."/>
            <person name="Ryu T."/>
            <person name="Ravasi T."/>
            <person name="Bayer T."/>
            <person name="Micklem G."/>
            <person name="Kim H."/>
            <person name="Bhak J."/>
            <person name="Lajeunesse T.C."/>
            <person name="Voolstra C.R."/>
        </authorList>
    </citation>
    <scope>NUCLEOTIDE SEQUENCE [LARGE SCALE GENOMIC DNA]</scope>
    <source>
        <strain evidence="2 3">CCMP2467</strain>
    </source>
</reference>
<evidence type="ECO:0000313" key="3">
    <source>
        <dbReference type="Proteomes" id="UP000186817"/>
    </source>
</evidence>
<dbReference type="AlphaFoldDB" id="A0A1Q9CJE7"/>
<proteinExistence type="predicted"/>
<keyword evidence="3" id="KW-1185">Reference proteome</keyword>
<comment type="caution">
    <text evidence="2">The sequence shown here is derived from an EMBL/GenBank/DDBJ whole genome shotgun (WGS) entry which is preliminary data.</text>
</comment>
<evidence type="ECO:0000256" key="1">
    <source>
        <dbReference type="SAM" id="MobiDB-lite"/>
    </source>
</evidence>
<dbReference type="Proteomes" id="UP000186817">
    <property type="component" value="Unassembled WGS sequence"/>
</dbReference>
<name>A0A1Q9CJE7_SYMMI</name>
<accession>A0A1Q9CJE7</accession>
<dbReference type="EMBL" id="LSRX01001147">
    <property type="protein sequence ID" value="OLP83043.1"/>
    <property type="molecule type" value="Genomic_DNA"/>
</dbReference>
<organism evidence="2 3">
    <name type="scientific">Symbiodinium microadriaticum</name>
    <name type="common">Dinoflagellate</name>
    <name type="synonym">Zooxanthella microadriatica</name>
    <dbReference type="NCBI Taxonomy" id="2951"/>
    <lineage>
        <taxon>Eukaryota</taxon>
        <taxon>Sar</taxon>
        <taxon>Alveolata</taxon>
        <taxon>Dinophyceae</taxon>
        <taxon>Suessiales</taxon>
        <taxon>Symbiodiniaceae</taxon>
        <taxon>Symbiodinium</taxon>
    </lineage>
</organism>
<protein>
    <submittedName>
        <fullName evidence="2">Uncharacterized protein</fullName>
    </submittedName>
</protein>
<feature type="region of interest" description="Disordered" evidence="1">
    <location>
        <begin position="46"/>
        <end position="72"/>
    </location>
</feature>
<sequence>MDRSSAQLSGCAAARGSEQYSHAKGGTFPALLGEALRLRFKFQQSSKCHGSPRRSSSLSPCRRKRFDDSFGS</sequence>